<evidence type="ECO:0000313" key="4">
    <source>
        <dbReference type="Proteomes" id="UP000019763"/>
    </source>
</evidence>
<evidence type="ECO:0000256" key="1">
    <source>
        <dbReference type="SAM" id="MobiDB-lite"/>
    </source>
</evidence>
<proteinExistence type="predicted"/>
<evidence type="ECO:0000256" key="2">
    <source>
        <dbReference type="SAM" id="SignalP"/>
    </source>
</evidence>
<feature type="region of interest" description="Disordered" evidence="1">
    <location>
        <begin position="121"/>
        <end position="203"/>
    </location>
</feature>
<evidence type="ECO:0008006" key="5">
    <source>
        <dbReference type="Google" id="ProtNLM"/>
    </source>
</evidence>
<keyword evidence="2" id="KW-0732">Signal</keyword>
<comment type="caution">
    <text evidence="3">The sequence shown here is derived from an EMBL/GenBank/DDBJ whole genome shotgun (WGS) entry which is preliminary data.</text>
</comment>
<dbReference type="GeneID" id="22911128"/>
<dbReference type="EMBL" id="AFNH02000183">
    <property type="protein sequence ID" value="EZG79655.1"/>
    <property type="molecule type" value="Genomic_DNA"/>
</dbReference>
<dbReference type="VEuPathDB" id="CryptoDB:GNI_024780"/>
<feature type="region of interest" description="Disordered" evidence="1">
    <location>
        <begin position="65"/>
        <end position="89"/>
    </location>
</feature>
<feature type="signal peptide" evidence="2">
    <location>
        <begin position="1"/>
        <end position="17"/>
    </location>
</feature>
<feature type="chain" id="PRO_5001516831" description="Transmembrane protein" evidence="2">
    <location>
        <begin position="18"/>
        <end position="294"/>
    </location>
</feature>
<keyword evidence="4" id="KW-1185">Reference proteome</keyword>
<reference evidence="3" key="1">
    <citation type="submission" date="2013-12" db="EMBL/GenBank/DDBJ databases">
        <authorList>
            <person name="Omoto C.K."/>
            <person name="Sibley D."/>
            <person name="Venepally P."/>
            <person name="Hadjithomas M."/>
            <person name="Karamycheva S."/>
            <person name="Brunk B."/>
            <person name="Roos D."/>
            <person name="Caler E."/>
            <person name="Lorenzi H."/>
        </authorList>
    </citation>
    <scope>NUCLEOTIDE SEQUENCE</scope>
</reference>
<evidence type="ECO:0000313" key="3">
    <source>
        <dbReference type="EMBL" id="EZG79655.1"/>
    </source>
</evidence>
<sequence length="294" mass="30641">MNTRILQITWLFALAHSLDPMSLINSVLEQLLSQTQSSVETASAAQSNIDAEQLEASLEEMKAAQAEASKQKAEAMAQEAELSNQAKPVQEQTLKDAANQLILGMADLSASVLKLDQNMKGKEVSSVSAEQKDDIKLTIHMPSQKKTSNETLSGNGASDNSSGDNKTVSAGTDGASAGTDAAKATGGTATGGTTTGSTTTGSADMPVTLLIYDAVDPTRLSVLEKRLTKDPSTNVNSGYSRRKADDYDVSLKEQAGRARKRAVLAGKRAQLFEDLAKTTAAAAGGTASSADALD</sequence>
<gene>
    <name evidence="3" type="ORF">GNI_024780</name>
</gene>
<dbReference type="AlphaFoldDB" id="A0A023BBE4"/>
<feature type="compositionally biased region" description="Low complexity" evidence="1">
    <location>
        <begin position="153"/>
        <end position="187"/>
    </location>
</feature>
<dbReference type="Proteomes" id="UP000019763">
    <property type="component" value="Unassembled WGS sequence"/>
</dbReference>
<organism evidence="3 4">
    <name type="scientific">Gregarina niphandrodes</name>
    <name type="common">Septate eugregarine</name>
    <dbReference type="NCBI Taxonomy" id="110365"/>
    <lineage>
        <taxon>Eukaryota</taxon>
        <taxon>Sar</taxon>
        <taxon>Alveolata</taxon>
        <taxon>Apicomplexa</taxon>
        <taxon>Conoidasida</taxon>
        <taxon>Gregarinasina</taxon>
        <taxon>Eugregarinorida</taxon>
        <taxon>Gregarinidae</taxon>
        <taxon>Gregarina</taxon>
    </lineage>
</organism>
<dbReference type="RefSeq" id="XP_011134400.1">
    <property type="nucleotide sequence ID" value="XM_011136098.1"/>
</dbReference>
<protein>
    <recommendedName>
        <fullName evidence="5">Transmembrane protein</fullName>
    </recommendedName>
</protein>
<accession>A0A023BBE4</accession>
<name>A0A023BBE4_GRENI</name>
<feature type="compositionally biased region" description="Low complexity" evidence="1">
    <location>
        <begin position="65"/>
        <end position="81"/>
    </location>
</feature>